<dbReference type="RefSeq" id="WP_114242678.1">
    <property type="nucleotide sequence ID" value="NZ_CP027306.1"/>
</dbReference>
<dbReference type="GeneID" id="95517430"/>
<evidence type="ECO:0000256" key="2">
    <source>
        <dbReference type="ARBA" id="ARBA00004651"/>
    </source>
</evidence>
<evidence type="ECO:0000256" key="3">
    <source>
        <dbReference type="ARBA" id="ARBA00006870"/>
    </source>
</evidence>
<comment type="function">
    <text evidence="1">Part of cytochrome c oxidase, its function is unknown.</text>
</comment>
<sequence>MKTEAVLFAGVAGFFLVTDVLYAVWSRDPTGTAALTISFLMASLVTFFFATNYRRKGLRPEDRGNGDIHERSGPVDFFSPHSIWPSLTAAGMAVLALGVVFGLWLFLIGLGVVLAGVFGMVFQYARAQG</sequence>
<evidence type="ECO:0000256" key="10">
    <source>
        <dbReference type="ARBA" id="ARBA00031366"/>
    </source>
</evidence>
<evidence type="ECO:0000256" key="9">
    <source>
        <dbReference type="ARBA" id="ARBA00023136"/>
    </source>
</evidence>
<name>A0A2Z5J745_STRAR</name>
<feature type="transmembrane region" description="Helical" evidence="13">
    <location>
        <begin position="89"/>
        <end position="122"/>
    </location>
</feature>
<gene>
    <name evidence="14" type="ORF">C5746_02445</name>
</gene>
<dbReference type="EMBL" id="CP027306">
    <property type="protein sequence ID" value="AXE76013.1"/>
    <property type="molecule type" value="Genomic_DNA"/>
</dbReference>
<feature type="transmembrane region" description="Helical" evidence="13">
    <location>
        <begin position="32"/>
        <end position="50"/>
    </location>
</feature>
<keyword evidence="9 13" id="KW-0472">Membrane</keyword>
<evidence type="ECO:0000256" key="6">
    <source>
        <dbReference type="ARBA" id="ARBA00022692"/>
    </source>
</evidence>
<keyword evidence="5" id="KW-1003">Cell membrane</keyword>
<feature type="transmembrane region" description="Helical" evidence="13">
    <location>
        <begin position="6"/>
        <end position="25"/>
    </location>
</feature>
<dbReference type="PIRSF" id="PIRSF017385">
    <property type="entry name" value="CtaF"/>
    <property type="match status" value="1"/>
</dbReference>
<reference evidence="14 15" key="1">
    <citation type="journal article" date="2018" name="Front. Microbiol.">
        <title>Genome Sequencing of Streptomyces atratus SCSIOZH16 and Activation Production of Nocardamine via Metabolic Engineering.</title>
        <authorList>
            <person name="Li Y."/>
            <person name="Zhang C."/>
            <person name="Liu C."/>
            <person name="Ju J."/>
            <person name="Ma J."/>
        </authorList>
    </citation>
    <scope>NUCLEOTIDE SEQUENCE [LARGE SCALE GENOMIC DNA]</scope>
    <source>
        <strain evidence="14 15">SCSIO_ZH16</strain>
    </source>
</reference>
<evidence type="ECO:0000256" key="4">
    <source>
        <dbReference type="ARBA" id="ARBA00012949"/>
    </source>
</evidence>
<comment type="similarity">
    <text evidence="3">Belongs to the cytochrome c oxidase bacterial subunit CtaF family.</text>
</comment>
<evidence type="ECO:0000256" key="12">
    <source>
        <dbReference type="ARBA" id="ARBA00047816"/>
    </source>
</evidence>
<accession>A0A2Z5J745</accession>
<dbReference type="Proteomes" id="UP000252698">
    <property type="component" value="Chromosome"/>
</dbReference>
<dbReference type="Pfam" id="PF12270">
    <property type="entry name" value="Cyt_c_ox_IV"/>
    <property type="match status" value="1"/>
</dbReference>
<comment type="subcellular location">
    <subcellularLocation>
        <location evidence="2">Cell membrane</location>
        <topology evidence="2">Multi-pass membrane protein</topology>
    </subcellularLocation>
</comment>
<dbReference type="GO" id="GO:0005886">
    <property type="term" value="C:plasma membrane"/>
    <property type="evidence" value="ECO:0007669"/>
    <property type="project" value="UniProtKB-SubCell"/>
</dbReference>
<dbReference type="KEGG" id="sata:C5746_02445"/>
<keyword evidence="8 13" id="KW-1133">Transmembrane helix</keyword>
<keyword evidence="7" id="KW-1278">Translocase</keyword>
<dbReference type="GO" id="GO:0004129">
    <property type="term" value="F:cytochrome-c oxidase activity"/>
    <property type="evidence" value="ECO:0007669"/>
    <property type="project" value="UniProtKB-EC"/>
</dbReference>
<evidence type="ECO:0000256" key="7">
    <source>
        <dbReference type="ARBA" id="ARBA00022967"/>
    </source>
</evidence>
<evidence type="ECO:0000313" key="15">
    <source>
        <dbReference type="Proteomes" id="UP000252698"/>
    </source>
</evidence>
<dbReference type="GO" id="GO:0022900">
    <property type="term" value="P:electron transport chain"/>
    <property type="evidence" value="ECO:0007669"/>
    <property type="project" value="InterPro"/>
</dbReference>
<evidence type="ECO:0000256" key="1">
    <source>
        <dbReference type="ARBA" id="ARBA00002536"/>
    </source>
</evidence>
<comment type="catalytic activity">
    <reaction evidence="12">
        <text>4 Fe(II)-[cytochrome c] + O2 + 8 H(+)(in) = 4 Fe(III)-[cytochrome c] + 2 H2O + 4 H(+)(out)</text>
        <dbReference type="Rhea" id="RHEA:11436"/>
        <dbReference type="Rhea" id="RHEA-COMP:10350"/>
        <dbReference type="Rhea" id="RHEA-COMP:14399"/>
        <dbReference type="ChEBI" id="CHEBI:15377"/>
        <dbReference type="ChEBI" id="CHEBI:15378"/>
        <dbReference type="ChEBI" id="CHEBI:15379"/>
        <dbReference type="ChEBI" id="CHEBI:29033"/>
        <dbReference type="ChEBI" id="CHEBI:29034"/>
        <dbReference type="EC" id="7.1.1.9"/>
    </reaction>
</comment>
<dbReference type="EC" id="7.1.1.9" evidence="4"/>
<evidence type="ECO:0000256" key="13">
    <source>
        <dbReference type="SAM" id="Phobius"/>
    </source>
</evidence>
<evidence type="ECO:0000256" key="8">
    <source>
        <dbReference type="ARBA" id="ARBA00022989"/>
    </source>
</evidence>
<keyword evidence="6 13" id="KW-0812">Transmembrane</keyword>
<organism evidence="14 15">
    <name type="scientific">Streptomyces atratus</name>
    <dbReference type="NCBI Taxonomy" id="1893"/>
    <lineage>
        <taxon>Bacteria</taxon>
        <taxon>Bacillati</taxon>
        <taxon>Actinomycetota</taxon>
        <taxon>Actinomycetes</taxon>
        <taxon>Kitasatosporales</taxon>
        <taxon>Streptomycetaceae</taxon>
        <taxon>Streptomyces</taxon>
    </lineage>
</organism>
<proteinExistence type="inferred from homology"/>
<evidence type="ECO:0000256" key="5">
    <source>
        <dbReference type="ARBA" id="ARBA00022475"/>
    </source>
</evidence>
<evidence type="ECO:0000256" key="11">
    <source>
        <dbReference type="ARBA" id="ARBA00031401"/>
    </source>
</evidence>
<dbReference type="InterPro" id="IPR021050">
    <property type="entry name" value="Cyt_c_oxidase_su4_actinobac"/>
</dbReference>
<protein>
    <recommendedName>
        <fullName evidence="4">cytochrome-c oxidase</fullName>
        <ecNumber evidence="4">7.1.1.9</ecNumber>
    </recommendedName>
    <alternativeName>
        <fullName evidence="11">Cytochrome aa3 subunit 4</fullName>
    </alternativeName>
    <alternativeName>
        <fullName evidence="10">Cytochrome c oxidase polypeptide IV</fullName>
    </alternativeName>
</protein>
<dbReference type="AlphaFoldDB" id="A0A2Z5J745"/>
<evidence type="ECO:0000313" key="14">
    <source>
        <dbReference type="EMBL" id="AXE76013.1"/>
    </source>
</evidence>